<dbReference type="InterPro" id="IPR045629">
    <property type="entry name" value="DUF6232"/>
</dbReference>
<evidence type="ECO:0000256" key="1">
    <source>
        <dbReference type="SAM" id="Phobius"/>
    </source>
</evidence>
<accession>A0ABW0R6A2</accession>
<evidence type="ECO:0000313" key="2">
    <source>
        <dbReference type="EMBL" id="MFC5531377.1"/>
    </source>
</evidence>
<keyword evidence="1" id="KW-1133">Transmembrane helix</keyword>
<feature type="transmembrane region" description="Helical" evidence="1">
    <location>
        <begin position="42"/>
        <end position="61"/>
    </location>
</feature>
<proteinExistence type="predicted"/>
<name>A0ABW0R6A2_9BACL</name>
<comment type="caution">
    <text evidence="2">The sequence shown here is derived from an EMBL/GenBank/DDBJ whole genome shotgun (WGS) entry which is preliminary data.</text>
</comment>
<reference evidence="3" key="1">
    <citation type="journal article" date="2019" name="Int. J. Syst. Evol. Microbiol.">
        <title>The Global Catalogue of Microorganisms (GCM) 10K type strain sequencing project: providing services to taxonomists for standard genome sequencing and annotation.</title>
        <authorList>
            <consortium name="The Broad Institute Genomics Platform"/>
            <consortium name="The Broad Institute Genome Sequencing Center for Infectious Disease"/>
            <person name="Wu L."/>
            <person name="Ma J."/>
        </authorList>
    </citation>
    <scope>NUCLEOTIDE SEQUENCE [LARGE SCALE GENOMIC DNA]</scope>
    <source>
        <strain evidence="3">CGMCC 1.18578</strain>
    </source>
</reference>
<keyword evidence="3" id="KW-1185">Reference proteome</keyword>
<dbReference type="RefSeq" id="WP_378113331.1">
    <property type="nucleotide sequence ID" value="NZ_JBHSNC010000053.1"/>
</dbReference>
<feature type="transmembrane region" description="Helical" evidence="1">
    <location>
        <begin position="67"/>
        <end position="86"/>
    </location>
</feature>
<keyword evidence="1" id="KW-0812">Transmembrane</keyword>
<protein>
    <submittedName>
        <fullName evidence="2">DUF6232 family protein</fullName>
    </submittedName>
</protein>
<organism evidence="2 3">
    <name type="scientific">Cohnella yongneupensis</name>
    <dbReference type="NCBI Taxonomy" id="425006"/>
    <lineage>
        <taxon>Bacteria</taxon>
        <taxon>Bacillati</taxon>
        <taxon>Bacillota</taxon>
        <taxon>Bacilli</taxon>
        <taxon>Bacillales</taxon>
        <taxon>Paenibacillaceae</taxon>
        <taxon>Cohnella</taxon>
    </lineage>
</organism>
<dbReference type="Pfam" id="PF19744">
    <property type="entry name" value="DUF6232"/>
    <property type="match status" value="1"/>
</dbReference>
<evidence type="ECO:0000313" key="3">
    <source>
        <dbReference type="Proteomes" id="UP001596108"/>
    </source>
</evidence>
<keyword evidence="1" id="KW-0472">Membrane</keyword>
<dbReference type="Proteomes" id="UP001596108">
    <property type="component" value="Unassembled WGS sequence"/>
</dbReference>
<gene>
    <name evidence="2" type="ORF">ACFPQ4_18310</name>
</gene>
<dbReference type="EMBL" id="JBHSNC010000053">
    <property type="protein sequence ID" value="MFC5531377.1"/>
    <property type="molecule type" value="Genomic_DNA"/>
</dbReference>
<sequence length="133" mass="15062">MDHQPIYKDVNFTLTRDLFITGSARFAMKHLTSIRLVKTKRVVPYTLLFLEVALIVGGLGWGYKFHGWVALLGFLGLIGSALYYFLHKPVHRLVLVFASGERESIGSADYSYLESLANAFSRGMVESRYRNVV</sequence>